<reference evidence="2" key="1">
    <citation type="submission" date="2016-06" db="EMBL/GenBank/DDBJ databases">
        <authorList>
            <person name="Chen W."/>
            <person name="Hasegawa D.K."/>
        </authorList>
    </citation>
    <scope>NUCLEOTIDE SEQUENCE [LARGE SCALE GENOMIC DNA]</scope>
    <source>
        <strain evidence="2">MEAM1</strain>
    </source>
</reference>
<accession>A0A249DWU1</accession>
<dbReference type="NCBIfam" id="TIGR01563">
    <property type="entry name" value="gp16_SPP1"/>
    <property type="match status" value="1"/>
</dbReference>
<evidence type="ECO:0000313" key="1">
    <source>
        <dbReference type="EMBL" id="ASX26018.1"/>
    </source>
</evidence>
<reference evidence="1 2" key="2">
    <citation type="submission" date="2017-09" db="EMBL/GenBank/DDBJ databases">
        <title>The genome of whitefly Bemisia tabaci, a global crop pest, provides novel insights into virus transmission, host adaptation and insecticide resistance.</title>
        <authorList>
            <person name="Kaur N."/>
            <person name="Kliot A."/>
            <person name="Pinheiro P.V."/>
            <person name="Luan J."/>
            <person name="Zheng Y."/>
            <person name="Liu W."/>
            <person name="Sun H."/>
            <person name="Yang X."/>
            <person name="Xu Y."/>
            <person name="Luo Y."/>
            <person name="Kruse A."/>
            <person name="Fisher T.W."/>
            <person name="Nelson D.R."/>
            <person name="Elimelech M."/>
            <person name="MacCoss M."/>
            <person name="Johnson R."/>
            <person name="Cohen E."/>
            <person name="Hunter W.B."/>
            <person name="Brown J.K."/>
            <person name="Jander G."/>
            <person name="Cilia M."/>
            <person name="Douglas A.E."/>
            <person name="Ghanim M."/>
            <person name="Simmons A.M."/>
            <person name="Wintermantel W.M."/>
            <person name="Ling K.-S."/>
            <person name="Fei Z."/>
        </authorList>
    </citation>
    <scope>NUCLEOTIDE SEQUENCE [LARGE SCALE GENOMIC DNA]</scope>
    <source>
        <strain evidence="1 2">MEAM1</strain>
    </source>
</reference>
<organism evidence="1 2">
    <name type="scientific">Candidatus Hamiltonella defensa</name>
    <name type="common">Bemisia tabaci</name>
    <dbReference type="NCBI Taxonomy" id="672795"/>
    <lineage>
        <taxon>Bacteria</taxon>
        <taxon>Pseudomonadati</taxon>
        <taxon>Pseudomonadota</taxon>
        <taxon>Gammaproteobacteria</taxon>
        <taxon>Enterobacterales</taxon>
        <taxon>Enterobacteriaceae</taxon>
        <taxon>aphid secondary symbionts</taxon>
        <taxon>Candidatus Williamhamiltonella</taxon>
    </lineage>
</organism>
<name>A0A249DWU1_9ENTR</name>
<dbReference type="InterPro" id="IPR008767">
    <property type="entry name" value="Phage_SPP1_head-tail_adaptor"/>
</dbReference>
<proteinExistence type="predicted"/>
<dbReference type="InterPro" id="IPR038666">
    <property type="entry name" value="SSP1_head-tail_sf"/>
</dbReference>
<sequence length="127" mass="14263">MTPHYGRGHSRFPDPGQLNKRILFYTRQDEPIGASGTQAANQGACTVWGKLIPVSDTLRIHSFQINKTVTHKIIVRYRQSLYDSSQAVINGVVYHIRGVTDIHSAGRFLAFSCEETSSQPERGNEFE</sequence>
<dbReference type="EMBL" id="CP016303">
    <property type="protein sequence ID" value="ASX26018.1"/>
    <property type="molecule type" value="Genomic_DNA"/>
</dbReference>
<gene>
    <name evidence="1" type="ORF">BA171_02505</name>
</gene>
<dbReference type="AlphaFoldDB" id="A0A249DWU1"/>
<dbReference type="Gene3D" id="2.40.10.270">
    <property type="entry name" value="Bacteriophage SPP1 head-tail adaptor protein"/>
    <property type="match status" value="1"/>
</dbReference>
<dbReference type="Pfam" id="PF05521">
    <property type="entry name" value="Phage_HCP"/>
    <property type="match status" value="1"/>
</dbReference>
<evidence type="ECO:0000313" key="2">
    <source>
        <dbReference type="Proteomes" id="UP000216438"/>
    </source>
</evidence>
<dbReference type="Proteomes" id="UP000216438">
    <property type="component" value="Chromosome"/>
</dbReference>
<dbReference type="RefSeq" id="WP_016858053.1">
    <property type="nucleotide sequence ID" value="NZ_CP016303.1"/>
</dbReference>
<protein>
    <submittedName>
        <fullName evidence="1">Head-tail adaptor protein</fullName>
    </submittedName>
</protein>